<evidence type="ECO:0000313" key="3">
    <source>
        <dbReference type="Proteomes" id="UP000799118"/>
    </source>
</evidence>
<reference evidence="2" key="1">
    <citation type="journal article" date="2019" name="Environ. Microbiol.">
        <title>Fungal ecological strategies reflected in gene transcription - a case study of two litter decomposers.</title>
        <authorList>
            <person name="Barbi F."/>
            <person name="Kohler A."/>
            <person name="Barry K."/>
            <person name="Baskaran P."/>
            <person name="Daum C."/>
            <person name="Fauchery L."/>
            <person name="Ihrmark K."/>
            <person name="Kuo A."/>
            <person name="LaButti K."/>
            <person name="Lipzen A."/>
            <person name="Morin E."/>
            <person name="Grigoriev I.V."/>
            <person name="Henrissat B."/>
            <person name="Lindahl B."/>
            <person name="Martin F."/>
        </authorList>
    </citation>
    <scope>NUCLEOTIDE SEQUENCE</scope>
    <source>
        <strain evidence="2">JB14</strain>
    </source>
</reference>
<dbReference type="OrthoDB" id="128308at2759"/>
<dbReference type="AlphaFoldDB" id="A0A6A4HPD7"/>
<keyword evidence="3" id="KW-1185">Reference proteome</keyword>
<dbReference type="Proteomes" id="UP000799118">
    <property type="component" value="Unassembled WGS sequence"/>
</dbReference>
<organism evidence="2 3">
    <name type="scientific">Gymnopus androsaceus JB14</name>
    <dbReference type="NCBI Taxonomy" id="1447944"/>
    <lineage>
        <taxon>Eukaryota</taxon>
        <taxon>Fungi</taxon>
        <taxon>Dikarya</taxon>
        <taxon>Basidiomycota</taxon>
        <taxon>Agaricomycotina</taxon>
        <taxon>Agaricomycetes</taxon>
        <taxon>Agaricomycetidae</taxon>
        <taxon>Agaricales</taxon>
        <taxon>Marasmiineae</taxon>
        <taxon>Omphalotaceae</taxon>
        <taxon>Gymnopus</taxon>
    </lineage>
</organism>
<proteinExistence type="predicted"/>
<name>A0A6A4HPD7_9AGAR</name>
<sequence length="64" mass="6857">MEDKSLSGSSGVQKALQTLRDSSSYDVAMFPEDAGDGKGKGKGKGKNKSRGEEKEKEKGRVYTS</sequence>
<evidence type="ECO:0000313" key="2">
    <source>
        <dbReference type="EMBL" id="KAE9399208.1"/>
    </source>
</evidence>
<gene>
    <name evidence="2" type="ORF">BT96DRAFT_920292</name>
</gene>
<accession>A0A6A4HPD7</accession>
<evidence type="ECO:0000256" key="1">
    <source>
        <dbReference type="SAM" id="MobiDB-lite"/>
    </source>
</evidence>
<protein>
    <submittedName>
        <fullName evidence="2">Uncharacterized protein</fullName>
    </submittedName>
</protein>
<feature type="compositionally biased region" description="Basic and acidic residues" evidence="1">
    <location>
        <begin position="49"/>
        <end position="64"/>
    </location>
</feature>
<dbReference type="EMBL" id="ML769472">
    <property type="protein sequence ID" value="KAE9399208.1"/>
    <property type="molecule type" value="Genomic_DNA"/>
</dbReference>
<feature type="compositionally biased region" description="Polar residues" evidence="1">
    <location>
        <begin position="1"/>
        <end position="25"/>
    </location>
</feature>
<feature type="region of interest" description="Disordered" evidence="1">
    <location>
        <begin position="1"/>
        <end position="64"/>
    </location>
</feature>